<dbReference type="SUPFAM" id="SSF51126">
    <property type="entry name" value="Pectin lyase-like"/>
    <property type="match status" value="1"/>
</dbReference>
<protein>
    <recommendedName>
        <fullName evidence="2">DUF1565 domain-containing protein</fullName>
    </recommendedName>
</protein>
<evidence type="ECO:0008006" key="2">
    <source>
        <dbReference type="Google" id="ProtNLM"/>
    </source>
</evidence>
<feature type="non-terminal residue" evidence="1">
    <location>
        <position position="140"/>
    </location>
</feature>
<name>A0A382X304_9ZZZZ</name>
<reference evidence="1" key="1">
    <citation type="submission" date="2018-05" db="EMBL/GenBank/DDBJ databases">
        <authorList>
            <person name="Lanie J.A."/>
            <person name="Ng W.-L."/>
            <person name="Kazmierczak K.M."/>
            <person name="Andrzejewski T.M."/>
            <person name="Davidsen T.M."/>
            <person name="Wayne K.J."/>
            <person name="Tettelin H."/>
            <person name="Glass J.I."/>
            <person name="Rusch D."/>
            <person name="Podicherti R."/>
            <person name="Tsui H.-C.T."/>
            <person name="Winkler M.E."/>
        </authorList>
    </citation>
    <scope>NUCLEOTIDE SEQUENCE</scope>
</reference>
<gene>
    <name evidence="1" type="ORF">METZ01_LOCUS418083</name>
</gene>
<organism evidence="1">
    <name type="scientific">marine metagenome</name>
    <dbReference type="NCBI Taxonomy" id="408172"/>
    <lineage>
        <taxon>unclassified sequences</taxon>
        <taxon>metagenomes</taxon>
        <taxon>ecological metagenomes</taxon>
    </lineage>
</organism>
<dbReference type="InterPro" id="IPR012334">
    <property type="entry name" value="Pectin_lyas_fold"/>
</dbReference>
<sequence length="140" mass="14945">MSLHREGVSMDYRFMRTHVAALAVLFLIGTAQAKILYVDDNASGDGNGTSWGMAHKYLQDALGAATEGDEIWVAEGTYKPDQGVGKTVGDRTIPFLLVNGVGMYGGFTGMEATRTPLGDGNRTILSGEINADSTLWSLNV</sequence>
<dbReference type="AlphaFoldDB" id="A0A382X304"/>
<proteinExistence type="predicted"/>
<evidence type="ECO:0000313" key="1">
    <source>
        <dbReference type="EMBL" id="SVD65229.1"/>
    </source>
</evidence>
<dbReference type="Gene3D" id="2.160.20.10">
    <property type="entry name" value="Single-stranded right-handed beta-helix, Pectin lyase-like"/>
    <property type="match status" value="1"/>
</dbReference>
<dbReference type="InterPro" id="IPR011050">
    <property type="entry name" value="Pectin_lyase_fold/virulence"/>
</dbReference>
<dbReference type="EMBL" id="UINC01164398">
    <property type="protein sequence ID" value="SVD65229.1"/>
    <property type="molecule type" value="Genomic_DNA"/>
</dbReference>
<accession>A0A382X304</accession>